<dbReference type="InterPro" id="IPR036168">
    <property type="entry name" value="AP2_Mu_C_sf"/>
</dbReference>
<dbReference type="GO" id="GO:0008270">
    <property type="term" value="F:zinc ion binding"/>
    <property type="evidence" value="ECO:0007669"/>
    <property type="project" value="InterPro"/>
</dbReference>
<dbReference type="Pfam" id="PF11951">
    <property type="entry name" value="Fungal_trans_2"/>
    <property type="match status" value="1"/>
</dbReference>
<feature type="domain" description="MHD" evidence="6">
    <location>
        <begin position="190"/>
        <end position="555"/>
    </location>
</feature>
<dbReference type="SUPFAM" id="SSF49447">
    <property type="entry name" value="Second domain of Mu2 adaptin subunit (ap50) of ap2 adaptor"/>
    <property type="match status" value="1"/>
</dbReference>
<organism evidence="7">
    <name type="scientific">Candidozyma auris</name>
    <name type="common">Yeast</name>
    <name type="synonym">Candida auris</name>
    <dbReference type="NCBI Taxonomy" id="498019"/>
    <lineage>
        <taxon>Eukaryota</taxon>
        <taxon>Fungi</taxon>
        <taxon>Dikarya</taxon>
        <taxon>Ascomycota</taxon>
        <taxon>Saccharomycotina</taxon>
        <taxon>Pichiomycetes</taxon>
        <taxon>Metschnikowiaceae</taxon>
        <taxon>Candidozyma</taxon>
    </lineage>
</organism>
<evidence type="ECO:0000256" key="2">
    <source>
        <dbReference type="ARBA" id="ARBA00022448"/>
    </source>
</evidence>
<dbReference type="Pfam" id="PF00702">
    <property type="entry name" value="Hydrolase"/>
    <property type="match status" value="1"/>
</dbReference>
<dbReference type="InterPro" id="IPR044924">
    <property type="entry name" value="HAD-SF_hydro_IA_REG-2-like_cap"/>
</dbReference>
<comment type="subcellular location">
    <subcellularLocation>
        <location evidence="1">Endomembrane system</location>
    </subcellularLocation>
</comment>
<dbReference type="InterPro" id="IPR036864">
    <property type="entry name" value="Zn2-C6_fun-type_DNA-bd_sf"/>
</dbReference>
<accession>A0A8F3AIF4</accession>
<dbReference type="GO" id="GO:0030131">
    <property type="term" value="C:clathrin adaptor complex"/>
    <property type="evidence" value="ECO:0007669"/>
    <property type="project" value="InterPro"/>
</dbReference>
<dbReference type="EMBL" id="CP076751">
    <property type="protein sequence ID" value="QWW24223.1"/>
    <property type="molecule type" value="Genomic_DNA"/>
</dbReference>
<dbReference type="GO" id="GO:0006886">
    <property type="term" value="P:intracellular protein transport"/>
    <property type="evidence" value="ECO:0007669"/>
    <property type="project" value="InterPro"/>
</dbReference>
<feature type="compositionally biased region" description="Basic and acidic residues" evidence="5">
    <location>
        <begin position="1061"/>
        <end position="1072"/>
    </location>
</feature>
<feature type="compositionally biased region" description="Basic and acidic residues" evidence="5">
    <location>
        <begin position="646"/>
        <end position="668"/>
    </location>
</feature>
<dbReference type="GO" id="GO:0000981">
    <property type="term" value="F:DNA-binding transcription factor activity, RNA polymerase II-specific"/>
    <property type="evidence" value="ECO:0007669"/>
    <property type="project" value="InterPro"/>
</dbReference>
<dbReference type="Gene3D" id="1.10.150.720">
    <property type="entry name" value="Haloacid dehalogenase-like hydrolase"/>
    <property type="match status" value="1"/>
</dbReference>
<dbReference type="InterPro" id="IPR021858">
    <property type="entry name" value="Fun_TF"/>
</dbReference>
<dbReference type="SUPFAM" id="SSF56784">
    <property type="entry name" value="HAD-like"/>
    <property type="match status" value="1"/>
</dbReference>
<dbReference type="InterPro" id="IPR018240">
    <property type="entry name" value="Clathrin_mu_CS"/>
</dbReference>
<dbReference type="PROSITE" id="PS51072">
    <property type="entry name" value="MHD"/>
    <property type="match status" value="1"/>
</dbReference>
<dbReference type="InterPro" id="IPR011012">
    <property type="entry name" value="Longin-like_dom_sf"/>
</dbReference>
<keyword evidence="4" id="KW-0472">Membrane</keyword>
<dbReference type="SUPFAM" id="SSF57701">
    <property type="entry name" value="Zn2/Cys6 DNA-binding domain"/>
    <property type="match status" value="1"/>
</dbReference>
<evidence type="ECO:0000256" key="3">
    <source>
        <dbReference type="ARBA" id="ARBA00022927"/>
    </source>
</evidence>
<protein>
    <recommendedName>
        <fullName evidence="6">MHD domain-containing protein</fullName>
    </recommendedName>
</protein>
<feature type="compositionally biased region" description="Acidic residues" evidence="5">
    <location>
        <begin position="247"/>
        <end position="262"/>
    </location>
</feature>
<reference evidence="7" key="1">
    <citation type="submission" date="2021-06" db="EMBL/GenBank/DDBJ databases">
        <title>Candida auris outbreak in lebanese hospital.</title>
        <authorList>
            <person name="Finianos M."/>
        </authorList>
    </citation>
    <scope>NUCLEOTIDE SEQUENCE</scope>
    <source>
        <strain evidence="7">CA7LBN</strain>
    </source>
</reference>
<dbReference type="PROSITE" id="PS00990">
    <property type="entry name" value="CLAT_ADAPTOR_M_1"/>
    <property type="match status" value="1"/>
</dbReference>
<dbReference type="GO" id="GO:0016192">
    <property type="term" value="P:vesicle-mediated transport"/>
    <property type="evidence" value="ECO:0007669"/>
    <property type="project" value="InterPro"/>
</dbReference>
<dbReference type="Gene3D" id="3.30.450.60">
    <property type="match status" value="1"/>
</dbReference>
<evidence type="ECO:0000256" key="5">
    <source>
        <dbReference type="SAM" id="MobiDB-lite"/>
    </source>
</evidence>
<feature type="compositionally biased region" description="Polar residues" evidence="5">
    <location>
        <begin position="1073"/>
        <end position="1082"/>
    </location>
</feature>
<feature type="region of interest" description="Disordered" evidence="5">
    <location>
        <begin position="247"/>
        <end position="298"/>
    </location>
</feature>
<proteinExistence type="predicted"/>
<feature type="region of interest" description="Disordered" evidence="5">
    <location>
        <begin position="1061"/>
        <end position="1082"/>
    </location>
</feature>
<feature type="region of interest" description="Disordered" evidence="5">
    <location>
        <begin position="104"/>
        <end position="143"/>
    </location>
</feature>
<feature type="region of interest" description="Disordered" evidence="5">
    <location>
        <begin position="626"/>
        <end position="715"/>
    </location>
</feature>
<feature type="compositionally biased region" description="Basic residues" evidence="5">
    <location>
        <begin position="127"/>
        <end position="143"/>
    </location>
</feature>
<dbReference type="Gene3D" id="2.60.40.1170">
    <property type="entry name" value="Mu homology domain, subdomain B"/>
    <property type="match status" value="2"/>
</dbReference>
<dbReference type="CDD" id="cd00067">
    <property type="entry name" value="GAL4"/>
    <property type="match status" value="1"/>
</dbReference>
<evidence type="ECO:0000256" key="1">
    <source>
        <dbReference type="ARBA" id="ARBA00004308"/>
    </source>
</evidence>
<evidence type="ECO:0000256" key="4">
    <source>
        <dbReference type="ARBA" id="ARBA00023136"/>
    </source>
</evidence>
<dbReference type="InterPro" id="IPR028565">
    <property type="entry name" value="MHD"/>
</dbReference>
<dbReference type="InterPro" id="IPR036412">
    <property type="entry name" value="HAD-like_sf"/>
</dbReference>
<evidence type="ECO:0000259" key="6">
    <source>
        <dbReference type="PROSITE" id="PS51072"/>
    </source>
</evidence>
<keyword evidence="3" id="KW-0653">Protein transport</keyword>
<keyword evidence="2" id="KW-0813">Transport</keyword>
<name>A0A8F3AIF4_CANAR</name>
<dbReference type="InterPro" id="IPR023214">
    <property type="entry name" value="HAD_sf"/>
</dbReference>
<dbReference type="GO" id="GO:0012505">
    <property type="term" value="C:endomembrane system"/>
    <property type="evidence" value="ECO:0007669"/>
    <property type="project" value="UniProtKB-SubCell"/>
</dbReference>
<feature type="compositionally biased region" description="Polar residues" evidence="5">
    <location>
        <begin position="269"/>
        <end position="290"/>
    </location>
</feature>
<dbReference type="Proteomes" id="UP000825438">
    <property type="component" value="Chromosome III"/>
</dbReference>
<dbReference type="Pfam" id="PF00928">
    <property type="entry name" value="Adap_comp_sub"/>
    <property type="match status" value="1"/>
</dbReference>
<dbReference type="SUPFAM" id="SSF64356">
    <property type="entry name" value="SNARE-like"/>
    <property type="match status" value="1"/>
</dbReference>
<dbReference type="InterPro" id="IPR001138">
    <property type="entry name" value="Zn2Cys6_DnaBD"/>
</dbReference>
<dbReference type="PANTHER" id="PTHR10529">
    <property type="entry name" value="AP COMPLEX SUBUNIT MU"/>
    <property type="match status" value="1"/>
</dbReference>
<evidence type="ECO:0000313" key="7">
    <source>
        <dbReference type="EMBL" id="QWW24223.1"/>
    </source>
</evidence>
<feature type="compositionally biased region" description="Polar residues" evidence="5">
    <location>
        <begin position="683"/>
        <end position="715"/>
    </location>
</feature>
<sequence length="1609" mass="181501">MFRGENDIYLMAAANANVNAMSIMTFLHQLHDILVRYFESPTKKQDSEGQNAQHVEGDPGLTREKIIDNHALVFELLDECMDFGIVQLTDYNILKEYIKTKRNTPTTSLHSDDSSVESDSDSESKPAKKKGSTKSDKKKKIANKKLKSTHNLANKTDILNETQEQFINSSLVRTQASAISWRPKGIFYAKNEIYIDIVEKCHFLYDLESNTVKGNDISGVCEVRSYLSGMPVCKLGLNEKYISQVEYDGESESTSSDEDEDASPTPSEVKNNLIKSSDSLDNDAATQTPDNNHKKEKRLKVPITNVSFHQCIELSSVYKKNLIHFTPPDDRFTLFSYNAAQQRRKEKKPLIMVEPLFKIIKAEGKLQVLCSLTTSFKKRLHCKPLVVRIPISPNLFHLDGKQHGSLRYKAELGDASFEVDSSTLTWTIPDLPGSKMIVRFMAELTIENADQIDEASINASFYQASKTSNDQDEESASEQLSKYYGVDGKSSTVFDELQRHAMASQNREIHVEFSIPLLTYSGLRITYLSVEEIQLKYSCFPWVRRLKCDETKPACLKCLEKNIECGGYATTFKWVDHSSASPLKQQDAQFSSKQNSSSKDSQSFHNLLEEASLSVVGKPLKDLEEGSTYPVTKKQRRSLSMSNMVDVDRTRPQRDLRSSISDFRDQNQRGKSTLMRGTESDEGQMSLSSAVFYSDSMSSNGSEPTVSNIQSASTHQATPIVKEPVFNDSLTPSLAAIMNFIMSPSDARLDEASMEPFLGTPLSPLELSFPPASQSQDVKAEPTYEKQKDCKTLSHKSNVPDPSALASERRLLLSAEQEQILVLYSCHTSVILSIKCGQNENPWNALYIPLAREYSFVFNSIAAMTLFHLAGNASAITERDSMRSKGYFYMKKCIFELATGLKSVGEESDEISLPFDVALMTCLNLAISESWDTHTSSGIAHLKGARSLIHRALSLIKDYSLKVAESEDGPPEDPKFKNKLKLVREYEWRQIEEGSQKDRKGAPQYDFIVPKNLQLLFNEWIYFHVLSQMTVQSGQDEKGIDLVATITSIIDQTHKNTLKQKHDVKLSERKESPTCSDSESSASAGGIFDNFNCSFQNTDLIDPLLGCAQSLFSIMGKVASLISQVRKEKGKSLSSTSRNSLSIIGKASELRQKLLVWKPEVSIDQVEGLGGESWDVHSCITTAEAYRLATLLYLHQAVPEIPSLPSHQIAERIFVLLASVPTTSNLHIVHIFPLLVGSCEACPGEERSWCEKRWTFLSEKLWIGNIDRAFEVVKEVWRRKDEHLRKKRRQLEESTITLSRVGDDSQKIASEINGLMSSQQIDDVEGGICSHLHWNSVMKEWNWEPIAESYYEISKNEFGIDKSLESLKAEFPEVHKELLIDFPNYGKYSDHITNCKDWWSELIVKLYGLPHYSENEKSAKLCDRLVEYFSSSEAYILFDDVKPTLEKLRKNNVRIIASSNSDDRVFPIMKSLGIDRYFENPFVYISYDLGTEKPERAFFRSIAGELYKIDKANEPRLSMQEFLENSWHVGDSYEKDFVGAVKAGWNGVLIDRPKTSVFFRNGPQKASVSNDCFEAQSADSLDSDDMVMIANNRVAVSSLTEVLRLFELE</sequence>
<dbReference type="InterPro" id="IPR050431">
    <property type="entry name" value="Adaptor_comp_med_subunit"/>
</dbReference>
<dbReference type="Gene3D" id="3.40.50.1000">
    <property type="entry name" value="HAD superfamily/HAD-like"/>
    <property type="match status" value="1"/>
</dbReference>
<gene>
    <name evidence="7" type="ORF">CA7LBN_003057</name>
</gene>